<dbReference type="OrthoDB" id="783096at2759"/>
<gene>
    <name evidence="2" type="ORF">jhhlp_008529</name>
</gene>
<dbReference type="VEuPathDB" id="FungiDB:jhhlp_008529"/>
<protein>
    <recommendedName>
        <fullName evidence="1">Calcineurin-like phosphoesterase domain-containing protein</fullName>
    </recommendedName>
</protein>
<dbReference type="CDD" id="cd07383">
    <property type="entry name" value="MPP_Dcr2"/>
    <property type="match status" value="1"/>
</dbReference>
<evidence type="ECO:0000313" key="2">
    <source>
        <dbReference type="EMBL" id="PKS05161.1"/>
    </source>
</evidence>
<organism evidence="2 3">
    <name type="scientific">Lomentospora prolificans</name>
    <dbReference type="NCBI Taxonomy" id="41688"/>
    <lineage>
        <taxon>Eukaryota</taxon>
        <taxon>Fungi</taxon>
        <taxon>Dikarya</taxon>
        <taxon>Ascomycota</taxon>
        <taxon>Pezizomycotina</taxon>
        <taxon>Sordariomycetes</taxon>
        <taxon>Hypocreomycetidae</taxon>
        <taxon>Microascales</taxon>
        <taxon>Microascaceae</taxon>
        <taxon>Lomentospora</taxon>
    </lineage>
</organism>
<dbReference type="EMBL" id="NLAX01001623">
    <property type="protein sequence ID" value="PKS05161.1"/>
    <property type="molecule type" value="Genomic_DNA"/>
</dbReference>
<dbReference type="Gene3D" id="3.60.21.10">
    <property type="match status" value="1"/>
</dbReference>
<dbReference type="PANTHER" id="PTHR32440:SF11">
    <property type="entry name" value="METALLOPHOSPHOESTERASE DOMAIN-CONTAINING PROTEIN"/>
    <property type="match status" value="1"/>
</dbReference>
<reference evidence="2 3" key="1">
    <citation type="journal article" date="2017" name="G3 (Bethesda)">
        <title>First Draft Genome Sequence of the Pathogenic Fungus Lomentospora prolificans (Formerly Scedosporium prolificans).</title>
        <authorList>
            <person name="Luo R."/>
            <person name="Zimin A."/>
            <person name="Workman R."/>
            <person name="Fan Y."/>
            <person name="Pertea G."/>
            <person name="Grossman N."/>
            <person name="Wear M.P."/>
            <person name="Jia B."/>
            <person name="Miller H."/>
            <person name="Casadevall A."/>
            <person name="Timp W."/>
            <person name="Zhang S.X."/>
            <person name="Salzberg S.L."/>
        </authorList>
    </citation>
    <scope>NUCLEOTIDE SEQUENCE [LARGE SCALE GENOMIC DNA]</scope>
    <source>
        <strain evidence="2 3">JHH-5317</strain>
    </source>
</reference>
<dbReference type="Pfam" id="PF00149">
    <property type="entry name" value="Metallophos"/>
    <property type="match status" value="1"/>
</dbReference>
<keyword evidence="3" id="KW-1185">Reference proteome</keyword>
<evidence type="ECO:0000313" key="3">
    <source>
        <dbReference type="Proteomes" id="UP000233524"/>
    </source>
</evidence>
<accession>A0A2N3MYA6</accession>
<dbReference type="GO" id="GO:0016788">
    <property type="term" value="F:hydrolase activity, acting on ester bonds"/>
    <property type="evidence" value="ECO:0007669"/>
    <property type="project" value="TreeGrafter"/>
</dbReference>
<sequence length="391" mass="43822">MKPQPWLQRIARPPKDIALSSIVMLSAFSIWATVASLSRRWAPDLSHSHSALSLTRENTFSIAIFSDLHFGEEEHGWGIDQDINSTRVMNNILSYEEPDFVVINGDLITGENTFRQNSSAYVDQIVQPLLNTGTPWASTYGNHDSKFNLSRESIYRAERRHKLCYTHRMEPSLPGITNYYIPVYGDSRKAPAVILWFFDSRGGSSYQRSPSNDDDIPNWVADETAAWFTKSQKKLKKKYGRVIPSIAFVHIPPHVFLSAQASLDPRKFPGLNEDVPVAIQGKGTEDSAFVAALKATEGLHSIHVGHDHGDSWCSTWPEIDNVTRAPLLCFAKHTGYGGYGTWDRGARVLALSFKPGGDDGMTVESWVRMESGNKITHVSLNETYGRDEYES</sequence>
<proteinExistence type="predicted"/>
<dbReference type="GO" id="GO:0005737">
    <property type="term" value="C:cytoplasm"/>
    <property type="evidence" value="ECO:0007669"/>
    <property type="project" value="TreeGrafter"/>
</dbReference>
<dbReference type="InterPro" id="IPR029052">
    <property type="entry name" value="Metallo-depent_PP-like"/>
</dbReference>
<dbReference type="InterPro" id="IPR004843">
    <property type="entry name" value="Calcineurin-like_PHP"/>
</dbReference>
<dbReference type="SUPFAM" id="SSF56300">
    <property type="entry name" value="Metallo-dependent phosphatases"/>
    <property type="match status" value="1"/>
</dbReference>
<feature type="domain" description="Calcineurin-like phosphoesterase" evidence="1">
    <location>
        <begin position="61"/>
        <end position="262"/>
    </location>
</feature>
<dbReference type="PANTHER" id="PTHR32440">
    <property type="entry name" value="PHOSPHATASE DCR2-RELATED-RELATED"/>
    <property type="match status" value="1"/>
</dbReference>
<dbReference type="AlphaFoldDB" id="A0A2N3MYA6"/>
<name>A0A2N3MYA6_9PEZI</name>
<comment type="caution">
    <text evidence="2">The sequence shown here is derived from an EMBL/GenBank/DDBJ whole genome shotgun (WGS) entry which is preliminary data.</text>
</comment>
<dbReference type="InParanoid" id="A0A2N3MYA6"/>
<evidence type="ECO:0000259" key="1">
    <source>
        <dbReference type="Pfam" id="PF00149"/>
    </source>
</evidence>
<dbReference type="STRING" id="41688.A0A2N3MYA6"/>
<dbReference type="Proteomes" id="UP000233524">
    <property type="component" value="Unassembled WGS sequence"/>
</dbReference>